<dbReference type="CDD" id="cd00303">
    <property type="entry name" value="retropepsin_like"/>
    <property type="match status" value="1"/>
</dbReference>
<feature type="region of interest" description="Disordered" evidence="7">
    <location>
        <begin position="700"/>
        <end position="730"/>
    </location>
</feature>
<evidence type="ECO:0000313" key="9">
    <source>
        <dbReference type="EMBL" id="GBG72507.1"/>
    </source>
</evidence>
<dbReference type="GO" id="GO:0006508">
    <property type="term" value="P:proteolysis"/>
    <property type="evidence" value="ECO:0007669"/>
    <property type="project" value="InterPro"/>
</dbReference>
<keyword evidence="4" id="KW-0255">Endonuclease</keyword>
<keyword evidence="5" id="KW-0378">Hydrolase</keyword>
<evidence type="ECO:0000313" key="10">
    <source>
        <dbReference type="Proteomes" id="UP000265515"/>
    </source>
</evidence>
<feature type="compositionally biased region" description="Basic and acidic residues" evidence="7">
    <location>
        <begin position="454"/>
        <end position="482"/>
    </location>
</feature>
<reference evidence="9 10" key="1">
    <citation type="journal article" date="2018" name="Cell">
        <title>The Chara Genome: Secondary Complexity and Implications for Plant Terrestrialization.</title>
        <authorList>
            <person name="Nishiyama T."/>
            <person name="Sakayama H."/>
            <person name="Vries J.D."/>
            <person name="Buschmann H."/>
            <person name="Saint-Marcoux D."/>
            <person name="Ullrich K.K."/>
            <person name="Haas F.B."/>
            <person name="Vanderstraeten L."/>
            <person name="Becker D."/>
            <person name="Lang D."/>
            <person name="Vosolsobe S."/>
            <person name="Rombauts S."/>
            <person name="Wilhelmsson P.K.I."/>
            <person name="Janitza P."/>
            <person name="Kern R."/>
            <person name="Heyl A."/>
            <person name="Rumpler F."/>
            <person name="Villalobos L.I.A.C."/>
            <person name="Clay J.M."/>
            <person name="Skokan R."/>
            <person name="Toyoda A."/>
            <person name="Suzuki Y."/>
            <person name="Kagoshima H."/>
            <person name="Schijlen E."/>
            <person name="Tajeshwar N."/>
            <person name="Catarino B."/>
            <person name="Hetherington A.J."/>
            <person name="Saltykova A."/>
            <person name="Bonnot C."/>
            <person name="Breuninger H."/>
            <person name="Symeonidi A."/>
            <person name="Radhakrishnan G.V."/>
            <person name="Van Nieuwerburgh F."/>
            <person name="Deforce D."/>
            <person name="Chang C."/>
            <person name="Karol K.G."/>
            <person name="Hedrich R."/>
            <person name="Ulvskov P."/>
            <person name="Glockner G."/>
            <person name="Delwiche C.F."/>
            <person name="Petrasek J."/>
            <person name="Van de Peer Y."/>
            <person name="Friml J."/>
            <person name="Beilby M."/>
            <person name="Dolan L."/>
            <person name="Kohara Y."/>
            <person name="Sugano S."/>
            <person name="Fujiyama A."/>
            <person name="Delaux P.-M."/>
            <person name="Quint M."/>
            <person name="TheiBen G."/>
            <person name="Hagemann M."/>
            <person name="Harholt J."/>
            <person name="Dunand C."/>
            <person name="Zachgo S."/>
            <person name="Langdale J."/>
            <person name="Maumus F."/>
            <person name="Straeten D.V.D."/>
            <person name="Gould S.B."/>
            <person name="Rensing S.A."/>
        </authorList>
    </citation>
    <scope>NUCLEOTIDE SEQUENCE [LARGE SCALE GENOMIC DNA]</scope>
    <source>
        <strain evidence="9 10">S276</strain>
    </source>
</reference>
<evidence type="ECO:0000256" key="2">
    <source>
        <dbReference type="ARBA" id="ARBA00022695"/>
    </source>
</evidence>
<dbReference type="Gramene" id="GBG72507">
    <property type="protein sequence ID" value="GBG72507"/>
    <property type="gene ID" value="CBR_g12078"/>
</dbReference>
<keyword evidence="1" id="KW-0808">Transferase</keyword>
<feature type="compositionally biased region" description="Basic and acidic residues" evidence="7">
    <location>
        <begin position="716"/>
        <end position="727"/>
    </location>
</feature>
<dbReference type="InterPro" id="IPR001995">
    <property type="entry name" value="Peptidase_A2_cat"/>
</dbReference>
<gene>
    <name evidence="9" type="ORF">CBR_g12078</name>
</gene>
<evidence type="ECO:0000256" key="7">
    <source>
        <dbReference type="SAM" id="MobiDB-lite"/>
    </source>
</evidence>
<organism evidence="9 10">
    <name type="scientific">Chara braunii</name>
    <name type="common">Braun's stonewort</name>
    <dbReference type="NCBI Taxonomy" id="69332"/>
    <lineage>
        <taxon>Eukaryota</taxon>
        <taxon>Viridiplantae</taxon>
        <taxon>Streptophyta</taxon>
        <taxon>Charophyceae</taxon>
        <taxon>Charales</taxon>
        <taxon>Characeae</taxon>
        <taxon>Chara</taxon>
    </lineage>
</organism>
<accession>A0A388KR42</accession>
<dbReference type="PANTHER" id="PTHR37984:SF5">
    <property type="entry name" value="PROTEIN NYNRIN-LIKE"/>
    <property type="match status" value="1"/>
</dbReference>
<dbReference type="CDD" id="cd09274">
    <property type="entry name" value="RNase_HI_RT_Ty3"/>
    <property type="match status" value="1"/>
</dbReference>
<keyword evidence="2" id="KW-0548">Nucleotidyltransferase</keyword>
<dbReference type="SUPFAM" id="SSF56672">
    <property type="entry name" value="DNA/RNA polymerases"/>
    <property type="match status" value="1"/>
</dbReference>
<comment type="caution">
    <text evidence="9">The sequence shown here is derived from an EMBL/GenBank/DDBJ whole genome shotgun (WGS) entry which is preliminary data.</text>
</comment>
<evidence type="ECO:0000256" key="1">
    <source>
        <dbReference type="ARBA" id="ARBA00022679"/>
    </source>
</evidence>
<dbReference type="GO" id="GO:0004190">
    <property type="term" value="F:aspartic-type endopeptidase activity"/>
    <property type="evidence" value="ECO:0007669"/>
    <property type="project" value="InterPro"/>
</dbReference>
<dbReference type="PANTHER" id="PTHR37984">
    <property type="entry name" value="PROTEIN CBG26694"/>
    <property type="match status" value="1"/>
</dbReference>
<evidence type="ECO:0000256" key="3">
    <source>
        <dbReference type="ARBA" id="ARBA00022722"/>
    </source>
</evidence>
<keyword evidence="3" id="KW-0540">Nuclease</keyword>
<dbReference type="Pfam" id="PF17917">
    <property type="entry name" value="RT_RNaseH"/>
    <property type="match status" value="1"/>
</dbReference>
<dbReference type="Proteomes" id="UP000265515">
    <property type="component" value="Unassembled WGS sequence"/>
</dbReference>
<dbReference type="EMBL" id="BFEA01000166">
    <property type="protein sequence ID" value="GBG72507.1"/>
    <property type="molecule type" value="Genomic_DNA"/>
</dbReference>
<dbReference type="SUPFAM" id="SSF50630">
    <property type="entry name" value="Acid proteases"/>
    <property type="match status" value="1"/>
</dbReference>
<dbReference type="InterPro" id="IPR050951">
    <property type="entry name" value="Retrovirus_Pol_polyprotein"/>
</dbReference>
<name>A0A388KR42_CHABU</name>
<dbReference type="Gene3D" id="3.10.20.370">
    <property type="match status" value="1"/>
</dbReference>
<keyword evidence="10" id="KW-1185">Reference proteome</keyword>
<dbReference type="GO" id="GO:0003964">
    <property type="term" value="F:RNA-directed DNA polymerase activity"/>
    <property type="evidence" value="ECO:0007669"/>
    <property type="project" value="UniProtKB-KW"/>
</dbReference>
<dbReference type="GO" id="GO:0004519">
    <property type="term" value="F:endonuclease activity"/>
    <property type="evidence" value="ECO:0007669"/>
    <property type="project" value="UniProtKB-KW"/>
</dbReference>
<keyword evidence="6" id="KW-0695">RNA-directed DNA polymerase</keyword>
<evidence type="ECO:0000256" key="4">
    <source>
        <dbReference type="ARBA" id="ARBA00022759"/>
    </source>
</evidence>
<dbReference type="InterPro" id="IPR041373">
    <property type="entry name" value="RT_RNaseH"/>
</dbReference>
<dbReference type="Gene3D" id="2.40.70.10">
    <property type="entry name" value="Acid Proteases"/>
    <property type="match status" value="1"/>
</dbReference>
<dbReference type="InterPro" id="IPR021109">
    <property type="entry name" value="Peptidase_aspartic_dom_sf"/>
</dbReference>
<feature type="compositionally biased region" description="Polar residues" evidence="7">
    <location>
        <begin position="700"/>
        <end position="715"/>
    </location>
</feature>
<evidence type="ECO:0000256" key="5">
    <source>
        <dbReference type="ARBA" id="ARBA00022801"/>
    </source>
</evidence>
<dbReference type="PROSITE" id="PS50175">
    <property type="entry name" value="ASP_PROT_RETROV"/>
    <property type="match status" value="1"/>
</dbReference>
<proteinExistence type="predicted"/>
<dbReference type="AlphaFoldDB" id="A0A388KR42"/>
<dbReference type="InterPro" id="IPR043502">
    <property type="entry name" value="DNA/RNA_pol_sf"/>
</dbReference>
<evidence type="ECO:0000256" key="6">
    <source>
        <dbReference type="ARBA" id="ARBA00022918"/>
    </source>
</evidence>
<sequence length="948" mass="107881">MVKRYCMVEYKEEVSELEQASRDWPDFKAKLLDKYQLGDQLLDLADLRKVNRRKFGTAKQFLTEFERVARLVPDLPDKDRCLIFLEKFSEVEQRELMKDMTGRYDWPKIKENLLAGSFLQMLYRLLKQQKENREKEGVSEDKDQAVYKTLTDMRNMMADMKEERYEEGKALVKSSGRIMEEVDKEATRNRRHRPLLSNPNLRHEAEAEVEVEDKALGEAEEMGAAEAIGRIGFASIMAKMGMGYSFVNDKVIYTNIRGEVYDFEGNLIDPNVEGGMRKEAFRRMGRDLPTTFRLTSPEEVEQIELEAAMESLTIEDAKAGDEGLSKEQEEILQRAQAVVRKMTRCRETFVQVCADMNEEWSGLPQVFLFGGWDRDGQGGLTDVTTSQPGSPSAGRLMATTVLSRPAFKRHATAGLPQARRARRPPRPRAAPKEGPSQPRESVTIAIEEDDGKEDELLRAEDERQAKQRAMERKLETGKTDVEEGELKKKKHVYTIPVEPGLDIEQIVDQILESQRGLFTLKEFLVASPKIREEFKHRLSRKKVMTVKMSDIFPQEISWAPHGTKMDWHCVATGLLKVQVGPCEYSAPIDDGAEMNIIREREALGAGVNINRADTGFLVGASGITPFCGTTSDVVIQVGKVKVRSYFYVLPRVVPTVLLGRVFLCRSESIIFNKHDGTMIVVLCDPVCGYYEVMKCENTRPTNSRNRLNPGSYSFTESERLRREKESLGEESDPQKFSLALPYISQAIEFVATESSVDPKLVQTLTEIVAGEGETARVEHLRKLVRKNQEWEWGPKQQAAVDDIKAQFREGGLILGVPCFDNDPNRPFVVEADADPTTLGGVLIQKDGEGRERPLRFESRTLNEAERKYSQFKKGTLAVLHCLRIFRNYVFGRRFVLRVDPTALAQSLKNYSPSEPTIARWLIYVWMFDFEIERIAGAQNRADGLSQIE</sequence>
<protein>
    <recommendedName>
        <fullName evidence="8">Peptidase A2 domain-containing protein</fullName>
    </recommendedName>
</protein>
<feature type="domain" description="Peptidase A2" evidence="8">
    <location>
        <begin position="584"/>
        <end position="662"/>
    </location>
</feature>
<evidence type="ECO:0000259" key="8">
    <source>
        <dbReference type="PROSITE" id="PS50175"/>
    </source>
</evidence>
<feature type="region of interest" description="Disordered" evidence="7">
    <location>
        <begin position="403"/>
        <end position="482"/>
    </location>
</feature>